<dbReference type="AlphaFoldDB" id="A0A8K0P8P4"/>
<organism evidence="1 2">
    <name type="scientific">Ladona fulva</name>
    <name type="common">Scarce chaser dragonfly</name>
    <name type="synonym">Libellula fulva</name>
    <dbReference type="NCBI Taxonomy" id="123851"/>
    <lineage>
        <taxon>Eukaryota</taxon>
        <taxon>Metazoa</taxon>
        <taxon>Ecdysozoa</taxon>
        <taxon>Arthropoda</taxon>
        <taxon>Hexapoda</taxon>
        <taxon>Insecta</taxon>
        <taxon>Pterygota</taxon>
        <taxon>Palaeoptera</taxon>
        <taxon>Odonata</taxon>
        <taxon>Epiprocta</taxon>
        <taxon>Anisoptera</taxon>
        <taxon>Libelluloidea</taxon>
        <taxon>Libellulidae</taxon>
        <taxon>Ladona</taxon>
    </lineage>
</organism>
<gene>
    <name evidence="1" type="ORF">J437_LFUL001607</name>
</gene>
<accession>A0A8K0P8P4</accession>
<name>A0A8K0P8P4_LADFU</name>
<reference evidence="1" key="2">
    <citation type="submission" date="2017-10" db="EMBL/GenBank/DDBJ databases">
        <title>Ladona fulva Genome sequencing and assembly.</title>
        <authorList>
            <person name="Murali S."/>
            <person name="Richards S."/>
            <person name="Bandaranaike D."/>
            <person name="Bellair M."/>
            <person name="Blankenburg K."/>
            <person name="Chao H."/>
            <person name="Dinh H."/>
            <person name="Doddapaneni H."/>
            <person name="Dugan-Rocha S."/>
            <person name="Elkadiri S."/>
            <person name="Gnanaolivu R."/>
            <person name="Hernandez B."/>
            <person name="Skinner E."/>
            <person name="Javaid M."/>
            <person name="Lee S."/>
            <person name="Li M."/>
            <person name="Ming W."/>
            <person name="Munidasa M."/>
            <person name="Muniz J."/>
            <person name="Nguyen L."/>
            <person name="Hughes D."/>
            <person name="Osuji N."/>
            <person name="Pu L.-L."/>
            <person name="Puazo M."/>
            <person name="Qu C."/>
            <person name="Quiroz J."/>
            <person name="Raj R."/>
            <person name="Weissenberger G."/>
            <person name="Xin Y."/>
            <person name="Zou X."/>
            <person name="Han Y."/>
            <person name="Worley K."/>
            <person name="Muzny D."/>
            <person name="Gibbs R."/>
        </authorList>
    </citation>
    <scope>NUCLEOTIDE SEQUENCE</scope>
    <source>
        <strain evidence="1">Sampled in the wild</strain>
    </source>
</reference>
<protein>
    <submittedName>
        <fullName evidence="1">Uncharacterized protein</fullName>
    </submittedName>
</protein>
<proteinExistence type="predicted"/>
<dbReference type="Proteomes" id="UP000792457">
    <property type="component" value="Unassembled WGS sequence"/>
</dbReference>
<evidence type="ECO:0000313" key="2">
    <source>
        <dbReference type="Proteomes" id="UP000792457"/>
    </source>
</evidence>
<reference evidence="1" key="1">
    <citation type="submission" date="2013-04" db="EMBL/GenBank/DDBJ databases">
        <authorList>
            <person name="Qu J."/>
            <person name="Murali S.C."/>
            <person name="Bandaranaike D."/>
            <person name="Bellair M."/>
            <person name="Blankenburg K."/>
            <person name="Chao H."/>
            <person name="Dinh H."/>
            <person name="Doddapaneni H."/>
            <person name="Downs B."/>
            <person name="Dugan-Rocha S."/>
            <person name="Elkadiri S."/>
            <person name="Gnanaolivu R.D."/>
            <person name="Hernandez B."/>
            <person name="Javaid M."/>
            <person name="Jayaseelan J.C."/>
            <person name="Lee S."/>
            <person name="Li M."/>
            <person name="Ming W."/>
            <person name="Munidasa M."/>
            <person name="Muniz J."/>
            <person name="Nguyen L."/>
            <person name="Ongeri F."/>
            <person name="Osuji N."/>
            <person name="Pu L.-L."/>
            <person name="Puazo M."/>
            <person name="Qu C."/>
            <person name="Quiroz J."/>
            <person name="Raj R."/>
            <person name="Weissenberger G."/>
            <person name="Xin Y."/>
            <person name="Zou X."/>
            <person name="Han Y."/>
            <person name="Richards S."/>
            <person name="Worley K."/>
            <person name="Muzny D."/>
            <person name="Gibbs R."/>
        </authorList>
    </citation>
    <scope>NUCLEOTIDE SEQUENCE</scope>
    <source>
        <strain evidence="1">Sampled in the wild</strain>
    </source>
</reference>
<dbReference type="EMBL" id="KZ308992">
    <property type="protein sequence ID" value="KAG8236133.1"/>
    <property type="molecule type" value="Genomic_DNA"/>
</dbReference>
<keyword evidence="2" id="KW-1185">Reference proteome</keyword>
<comment type="caution">
    <text evidence="1">The sequence shown here is derived from an EMBL/GenBank/DDBJ whole genome shotgun (WGS) entry which is preliminary data.</text>
</comment>
<sequence length="105" mass="11709">MADYEVQGHMVQAMERPIVPVPFYIPHHCTYPSALAGKHQPSTWRVNLTIITYGIASAPYLALRTLQKLVEDEGAPYPAESHALRRSTHVDDIVLSVKSVEEAVK</sequence>
<dbReference type="OrthoDB" id="8052806at2759"/>
<evidence type="ECO:0000313" key="1">
    <source>
        <dbReference type="EMBL" id="KAG8236133.1"/>
    </source>
</evidence>